<reference evidence="3 5" key="1">
    <citation type="journal article" date="2016" name="Genome Announc.">
        <title>Draft Genome Sequence of the Rumen Methanogen Methanobrevibacter olleyae YLM1.</title>
        <authorList>
            <person name="Kelly W.J."/>
            <person name="Li D."/>
            <person name="Lambie S.C."/>
            <person name="Cox F."/>
            <person name="Attwood G.T."/>
            <person name="Altermann E."/>
            <person name="Leahy S.C."/>
        </authorList>
    </citation>
    <scope>NUCLEOTIDE SEQUENCE [LARGE SCALE GENOMIC DNA]</scope>
    <source>
        <strain evidence="3 5">YLM1</strain>
    </source>
</reference>
<sequence length="151" mass="16923">MMVNMKLVIQRVTNASVEVEGEITGQIEEGLMVLVGFGQSDTEKEADYLAGKLKKLRIFPDEEGRMNLSVQDIGGKLLLVPQFTLYGKTKKNRPSFHKALAQNEAAKLFDYFLEKCREDVECEAGVFGAFMKVSLLNNGPVTILLEKEFDE</sequence>
<protein>
    <recommendedName>
        <fullName evidence="2">D-aminoacyl-tRNA deacylase</fullName>
        <shortName evidence="2">DTD</shortName>
        <ecNumber evidence="2">3.1.1.96</ecNumber>
    </recommendedName>
    <alternativeName>
        <fullName evidence="2">Gly-tRNA(Ala) deacylase</fullName>
        <ecNumber evidence="2">3.1.1.-</ecNumber>
    </alternativeName>
</protein>
<dbReference type="GO" id="GO:0019478">
    <property type="term" value="P:D-amino acid catabolic process"/>
    <property type="evidence" value="ECO:0007669"/>
    <property type="project" value="UniProtKB-UniRule"/>
</dbReference>
<evidence type="ECO:0000313" key="4">
    <source>
        <dbReference type="EMBL" id="SFL78873.1"/>
    </source>
</evidence>
<dbReference type="HAMAP" id="MF_00518">
    <property type="entry name" value="Deacylase_Dtd"/>
    <property type="match status" value="1"/>
</dbReference>
<dbReference type="PATRIC" id="fig|294671.3.peg.1595"/>
<reference evidence="6" key="3">
    <citation type="submission" date="2016-10" db="EMBL/GenBank/DDBJ databases">
        <authorList>
            <person name="Varghese N."/>
        </authorList>
    </citation>
    <scope>NUCLEOTIDE SEQUENCE [LARGE SCALE GENOMIC DNA]</scope>
    <source>
        <strain evidence="6">DSM 16632</strain>
    </source>
</reference>
<comment type="catalytic activity">
    <reaction evidence="2">
        <text>glycyl-tRNA(Ala) + H2O = tRNA(Ala) + glycine + H(+)</text>
        <dbReference type="Rhea" id="RHEA:53744"/>
        <dbReference type="Rhea" id="RHEA-COMP:9657"/>
        <dbReference type="Rhea" id="RHEA-COMP:13640"/>
        <dbReference type="ChEBI" id="CHEBI:15377"/>
        <dbReference type="ChEBI" id="CHEBI:15378"/>
        <dbReference type="ChEBI" id="CHEBI:57305"/>
        <dbReference type="ChEBI" id="CHEBI:78442"/>
        <dbReference type="ChEBI" id="CHEBI:78522"/>
    </reaction>
</comment>
<keyword evidence="2" id="KW-0378">Hydrolase</keyword>
<comment type="similarity">
    <text evidence="1 2">Belongs to the DTD family.</text>
</comment>
<dbReference type="KEGG" id="mol:YLM1_1532"/>
<evidence type="ECO:0000256" key="1">
    <source>
        <dbReference type="ARBA" id="ARBA00009673"/>
    </source>
</evidence>
<comment type="function">
    <text evidence="2">An aminoacyl-tRNA editing enzyme that deacylates mischarged D-aminoacyl-tRNAs. Also deacylates mischarged glycyl-tRNA(Ala), protecting cells against glycine mischarging by AlaRS. Acts via tRNA-based rather than protein-based catalysis; rejects L-amino acids rather than detecting D-amino acids in the active site. By recycling D-aminoacyl-tRNA to D-amino acids and free tRNA molecules, this enzyme counteracts the toxicity associated with the formation of D-aminoacyl-tRNA entities in vivo and helps enforce protein L-homochirality.</text>
</comment>
<dbReference type="EC" id="3.1.1.96" evidence="2"/>
<name>A0A126R1W5_METOL</name>
<dbReference type="EMBL" id="CP014265">
    <property type="protein sequence ID" value="AMK16087.1"/>
    <property type="molecule type" value="Genomic_DNA"/>
</dbReference>
<dbReference type="InterPro" id="IPR023509">
    <property type="entry name" value="DTD-like_sf"/>
</dbReference>
<keyword evidence="5" id="KW-1185">Reference proteome</keyword>
<comment type="domain">
    <text evidence="2">A Gly-cisPro motif from one monomer fits into the active site of the other monomer to allow specific chiral rejection of L-amino acids.</text>
</comment>
<dbReference type="Gene3D" id="3.50.80.10">
    <property type="entry name" value="D-tyrosyl-tRNA(Tyr) deacylase"/>
    <property type="match status" value="1"/>
</dbReference>
<dbReference type="InterPro" id="IPR003732">
    <property type="entry name" value="Daa-tRNA_deacyls_DTD"/>
</dbReference>
<feature type="short sequence motif" description="Gly-cisPro motif, important for rejection of L-amino acids" evidence="2">
    <location>
        <begin position="139"/>
        <end position="140"/>
    </location>
</feature>
<dbReference type="GO" id="GO:0005737">
    <property type="term" value="C:cytoplasm"/>
    <property type="evidence" value="ECO:0007669"/>
    <property type="project" value="UniProtKB-SubCell"/>
</dbReference>
<dbReference type="AlphaFoldDB" id="A0A126R1W5"/>
<reference evidence="4" key="4">
    <citation type="submission" date="2016-10" db="EMBL/GenBank/DDBJ databases">
        <authorList>
            <person name="de Groot N.N."/>
        </authorList>
    </citation>
    <scope>NUCLEOTIDE SEQUENCE [LARGE SCALE GENOMIC DNA]</scope>
    <source>
        <strain evidence="4">DSM 16632</strain>
    </source>
</reference>
<dbReference type="Proteomes" id="UP000183442">
    <property type="component" value="Unassembled WGS sequence"/>
</dbReference>
<evidence type="ECO:0000313" key="3">
    <source>
        <dbReference type="EMBL" id="AMK16087.1"/>
    </source>
</evidence>
<evidence type="ECO:0000313" key="6">
    <source>
        <dbReference type="Proteomes" id="UP000183442"/>
    </source>
</evidence>
<dbReference type="GO" id="GO:0106026">
    <property type="term" value="F:Gly-tRNA(Ala) deacylase activity"/>
    <property type="evidence" value="ECO:0007669"/>
    <property type="project" value="UniProtKB-UniRule"/>
</dbReference>
<organism evidence="3 5">
    <name type="scientific">Methanobrevibacter olleyae</name>
    <dbReference type="NCBI Taxonomy" id="294671"/>
    <lineage>
        <taxon>Archaea</taxon>
        <taxon>Methanobacteriati</taxon>
        <taxon>Methanobacteriota</taxon>
        <taxon>Methanomada group</taxon>
        <taxon>Methanobacteria</taxon>
        <taxon>Methanobacteriales</taxon>
        <taxon>Methanobacteriaceae</taxon>
        <taxon>Methanobrevibacter</taxon>
    </lineage>
</organism>
<dbReference type="NCBIfam" id="TIGR00256">
    <property type="entry name" value="D-aminoacyl-tRNA deacylase"/>
    <property type="match status" value="1"/>
</dbReference>
<dbReference type="PANTHER" id="PTHR10472:SF5">
    <property type="entry name" value="D-AMINOACYL-TRNA DEACYLASE 1"/>
    <property type="match status" value="1"/>
</dbReference>
<dbReference type="Proteomes" id="UP000066376">
    <property type="component" value="Chromosome"/>
</dbReference>
<gene>
    <name evidence="2" type="primary">dtd</name>
    <name evidence="4" type="ORF">SAMN02910297_01758</name>
    <name evidence="3" type="ORF">YLM1_1532</name>
</gene>
<comment type="catalytic activity">
    <reaction evidence="2">
        <text>a D-aminoacyl-tRNA + H2O = a tRNA + a D-alpha-amino acid + H(+)</text>
        <dbReference type="Rhea" id="RHEA:13953"/>
        <dbReference type="Rhea" id="RHEA-COMP:10123"/>
        <dbReference type="Rhea" id="RHEA-COMP:10124"/>
        <dbReference type="ChEBI" id="CHEBI:15377"/>
        <dbReference type="ChEBI" id="CHEBI:15378"/>
        <dbReference type="ChEBI" id="CHEBI:59871"/>
        <dbReference type="ChEBI" id="CHEBI:78442"/>
        <dbReference type="ChEBI" id="CHEBI:79333"/>
        <dbReference type="EC" id="3.1.1.96"/>
    </reaction>
</comment>
<evidence type="ECO:0000313" key="5">
    <source>
        <dbReference type="Proteomes" id="UP000066376"/>
    </source>
</evidence>
<keyword evidence="2" id="KW-0963">Cytoplasm</keyword>
<reference evidence="5" key="2">
    <citation type="submission" date="2016-02" db="EMBL/GenBank/DDBJ databases">
        <title>The draft genome sequence of the rumen methanogen Methanobrevibacter olleyae YLM1.</title>
        <authorList>
            <consortium name="New Zealand Agricultural Greenhouse Gas Research Centre/Pastoral Greenhouse Gas Research Consortium"/>
            <person name="Kelly W.J."/>
            <person name="Li D."/>
            <person name="Lambie S.C."/>
            <person name="Attwood G.T."/>
            <person name="Altermann E."/>
            <person name="Leahy S.C."/>
        </authorList>
    </citation>
    <scope>NUCLEOTIDE SEQUENCE [LARGE SCALE GENOMIC DNA]</scope>
    <source>
        <strain evidence="5">YLM1</strain>
    </source>
</reference>
<dbReference type="GO" id="GO:0051500">
    <property type="term" value="F:D-tyrosyl-tRNA(Tyr) deacylase activity"/>
    <property type="evidence" value="ECO:0007669"/>
    <property type="project" value="TreeGrafter"/>
</dbReference>
<dbReference type="EC" id="3.1.1.-" evidence="2"/>
<evidence type="ECO:0000256" key="2">
    <source>
        <dbReference type="HAMAP-Rule" id="MF_00518"/>
    </source>
</evidence>
<dbReference type="SUPFAM" id="SSF69500">
    <property type="entry name" value="DTD-like"/>
    <property type="match status" value="1"/>
</dbReference>
<proteinExistence type="inferred from homology"/>
<dbReference type="Pfam" id="PF02580">
    <property type="entry name" value="Tyr_Deacylase"/>
    <property type="match status" value="1"/>
</dbReference>
<comment type="subcellular location">
    <subcellularLocation>
        <location evidence="2">Cytoplasm</location>
    </subcellularLocation>
</comment>
<dbReference type="GO" id="GO:0043908">
    <property type="term" value="F:Ser(Gly)-tRNA(Ala) hydrolase activity"/>
    <property type="evidence" value="ECO:0007669"/>
    <property type="project" value="UniProtKB-UniRule"/>
</dbReference>
<dbReference type="EMBL" id="FOTL01000039">
    <property type="protein sequence ID" value="SFL78873.1"/>
    <property type="molecule type" value="Genomic_DNA"/>
</dbReference>
<comment type="subunit">
    <text evidence="2">Homodimer.</text>
</comment>
<dbReference type="GO" id="GO:0000049">
    <property type="term" value="F:tRNA binding"/>
    <property type="evidence" value="ECO:0007669"/>
    <property type="project" value="UniProtKB-UniRule"/>
</dbReference>
<accession>A0A126R1W5</accession>
<keyword evidence="2" id="KW-0694">RNA-binding</keyword>
<dbReference type="PANTHER" id="PTHR10472">
    <property type="entry name" value="D-TYROSYL-TRNA TYR DEACYLASE"/>
    <property type="match status" value="1"/>
</dbReference>
<dbReference type="FunFam" id="3.50.80.10:FF:000001">
    <property type="entry name" value="D-aminoacyl-tRNA deacylase"/>
    <property type="match status" value="1"/>
</dbReference>
<keyword evidence="2" id="KW-0820">tRNA-binding</keyword>